<feature type="compositionally biased region" description="Low complexity" evidence="1">
    <location>
        <begin position="82"/>
        <end position="94"/>
    </location>
</feature>
<organism evidence="2 3">
    <name type="scientific">Arabis nemorensis</name>
    <dbReference type="NCBI Taxonomy" id="586526"/>
    <lineage>
        <taxon>Eukaryota</taxon>
        <taxon>Viridiplantae</taxon>
        <taxon>Streptophyta</taxon>
        <taxon>Embryophyta</taxon>
        <taxon>Tracheophyta</taxon>
        <taxon>Spermatophyta</taxon>
        <taxon>Magnoliopsida</taxon>
        <taxon>eudicotyledons</taxon>
        <taxon>Gunneridae</taxon>
        <taxon>Pentapetalae</taxon>
        <taxon>rosids</taxon>
        <taxon>malvids</taxon>
        <taxon>Brassicales</taxon>
        <taxon>Brassicaceae</taxon>
        <taxon>Arabideae</taxon>
        <taxon>Arabis</taxon>
    </lineage>
</organism>
<protein>
    <submittedName>
        <fullName evidence="2">Uncharacterized protein</fullName>
    </submittedName>
</protein>
<dbReference type="EMBL" id="CABITT030000007">
    <property type="protein sequence ID" value="VVB11971.1"/>
    <property type="molecule type" value="Genomic_DNA"/>
</dbReference>
<reference evidence="2" key="1">
    <citation type="submission" date="2019-07" db="EMBL/GenBank/DDBJ databases">
        <authorList>
            <person name="Dittberner H."/>
        </authorList>
    </citation>
    <scope>NUCLEOTIDE SEQUENCE [LARGE SCALE GENOMIC DNA]</scope>
</reference>
<name>A0A565CEM6_9BRAS</name>
<feature type="compositionally biased region" description="Acidic residues" evidence="1">
    <location>
        <begin position="126"/>
        <end position="136"/>
    </location>
</feature>
<feature type="compositionally biased region" description="Polar residues" evidence="1">
    <location>
        <begin position="56"/>
        <end position="70"/>
    </location>
</feature>
<feature type="compositionally biased region" description="Basic residues" evidence="1">
    <location>
        <begin position="22"/>
        <end position="46"/>
    </location>
</feature>
<evidence type="ECO:0000313" key="3">
    <source>
        <dbReference type="Proteomes" id="UP000489600"/>
    </source>
</evidence>
<proteinExistence type="predicted"/>
<evidence type="ECO:0000313" key="2">
    <source>
        <dbReference type="EMBL" id="VVB11971.1"/>
    </source>
</evidence>
<comment type="caution">
    <text evidence="2">The sequence shown here is derived from an EMBL/GenBank/DDBJ whole genome shotgun (WGS) entry which is preliminary data.</text>
</comment>
<feature type="compositionally biased region" description="Basic and acidic residues" evidence="1">
    <location>
        <begin position="101"/>
        <end position="116"/>
    </location>
</feature>
<dbReference type="OrthoDB" id="1099668at2759"/>
<sequence length="143" mass="16149">MSEKPLIPHADSPHAKQPYKALRMRARSPKPIGRKWRKTKVTKKTSYKALLIRAQSPETFQENSTDSEATSSKDLEVKPRKNSSAKGKSISNKKNSSKKTMSRELDVTQTARESHNNRGSKKNNSDEDIMSNESEAEFSKEEA</sequence>
<dbReference type="Proteomes" id="UP000489600">
    <property type="component" value="Unassembled WGS sequence"/>
</dbReference>
<dbReference type="AlphaFoldDB" id="A0A565CEM6"/>
<accession>A0A565CEM6</accession>
<feature type="region of interest" description="Disordered" evidence="1">
    <location>
        <begin position="1"/>
        <end position="143"/>
    </location>
</feature>
<keyword evidence="3" id="KW-1185">Reference proteome</keyword>
<evidence type="ECO:0000256" key="1">
    <source>
        <dbReference type="SAM" id="MobiDB-lite"/>
    </source>
</evidence>
<gene>
    <name evidence="2" type="ORF">ANE_LOCUS22415</name>
</gene>